<dbReference type="Proteomes" id="UP000472372">
    <property type="component" value="Chromosome 9"/>
</dbReference>
<dbReference type="EMBL" id="HG992985">
    <property type="protein sequence ID" value="CAE7205296.1"/>
    <property type="molecule type" value="Genomic_DNA"/>
</dbReference>
<dbReference type="AlphaFoldDB" id="A0A6S6WBJ9"/>
<dbReference type="InterPro" id="IPR029058">
    <property type="entry name" value="AB_hydrolase_fold"/>
</dbReference>
<keyword evidence="1" id="KW-0378">Hydrolase</keyword>
<organism evidence="1 2">
    <name type="scientific">Pyrenophora teres f. teres</name>
    <dbReference type="NCBI Taxonomy" id="97479"/>
    <lineage>
        <taxon>Eukaryota</taxon>
        <taxon>Fungi</taxon>
        <taxon>Dikarya</taxon>
        <taxon>Ascomycota</taxon>
        <taxon>Pezizomycotina</taxon>
        <taxon>Dothideomycetes</taxon>
        <taxon>Pleosporomycetidae</taxon>
        <taxon>Pleosporales</taxon>
        <taxon>Pleosporineae</taxon>
        <taxon>Pleosporaceae</taxon>
        <taxon>Pyrenophora</taxon>
    </lineage>
</organism>
<dbReference type="GO" id="GO:0016787">
    <property type="term" value="F:hydrolase activity"/>
    <property type="evidence" value="ECO:0007669"/>
    <property type="project" value="UniProtKB-KW"/>
</dbReference>
<proteinExistence type="predicted"/>
<protein>
    <submittedName>
        <fullName evidence="1">Dienelactone hydrolase</fullName>
    </submittedName>
</protein>
<reference evidence="1" key="1">
    <citation type="submission" date="2021-02" db="EMBL/GenBank/DDBJ databases">
        <authorList>
            <person name="Syme A R."/>
            <person name="Syme A R."/>
            <person name="Moolhuijzen P."/>
        </authorList>
    </citation>
    <scope>NUCLEOTIDE SEQUENCE</scope>
    <source>
        <strain evidence="1">W1-1</strain>
    </source>
</reference>
<gene>
    <name evidence="1" type="ORF">PTTW11_09280</name>
</gene>
<evidence type="ECO:0000313" key="1">
    <source>
        <dbReference type="EMBL" id="CAE7205296.1"/>
    </source>
</evidence>
<dbReference type="PANTHER" id="PTHR33428:SF14">
    <property type="entry name" value="CARBOXYLESTERASE TYPE B DOMAIN-CONTAINING PROTEIN"/>
    <property type="match status" value="1"/>
</dbReference>
<evidence type="ECO:0000313" key="2">
    <source>
        <dbReference type="Proteomes" id="UP000472372"/>
    </source>
</evidence>
<accession>A0A6S6WBJ9</accession>
<dbReference type="SUPFAM" id="SSF53474">
    <property type="entry name" value="alpha/beta-Hydrolases"/>
    <property type="match status" value="1"/>
</dbReference>
<dbReference type="Gene3D" id="3.40.50.1820">
    <property type="entry name" value="alpha/beta hydrolase"/>
    <property type="match status" value="1"/>
</dbReference>
<dbReference type="PANTHER" id="PTHR33428">
    <property type="entry name" value="CHLOROPHYLLASE-2, CHLOROPLASTIC"/>
    <property type="match status" value="1"/>
</dbReference>
<name>A0A6S6WBJ9_9PLEO</name>
<sequence length="274" mass="28394">MKNFFTIAIAALVFDSAVASPVNVETRQSGSGNGPFGPGTFKTDSSLTGHTIYYPTKSTGSTKIPVLVWGNGACSTDGKSNSALLQQIASHGFLAIAEGGPNGGGTSNAATMKAAIDWVTKVAGTGAYANVDASKIMAAGFSCGGVEAMDNINDPRVDTIGVVSSGLLSNTDAAKSWKKPVLFVMGGSGDIAYNNAERDFKNLPAGTPSWKGNIPVGHGGTLGDANGGRFGKAILNWMLWTMKGDQNAAKYFTSGYQADGWQVQTHDLNLLKPF</sequence>